<evidence type="ECO:0000259" key="1">
    <source>
        <dbReference type="Pfam" id="PF13524"/>
    </source>
</evidence>
<feature type="domain" description="Spore protein YkvP/CgeB glycosyl transferase-like" evidence="1">
    <location>
        <begin position="317"/>
        <end position="416"/>
    </location>
</feature>
<dbReference type="RefSeq" id="WP_091981680.1">
    <property type="nucleotide sequence ID" value="NZ_FOLO01000006.1"/>
</dbReference>
<evidence type="ECO:0000313" key="3">
    <source>
        <dbReference type="Proteomes" id="UP000198862"/>
    </source>
</evidence>
<reference evidence="2 3" key="1">
    <citation type="submission" date="2016-10" db="EMBL/GenBank/DDBJ databases">
        <authorList>
            <person name="de Groot N.N."/>
        </authorList>
    </citation>
    <scope>NUCLEOTIDE SEQUENCE [LARGE SCALE GENOMIC DNA]</scope>
    <source>
        <strain evidence="2 3">DSM 6059</strain>
    </source>
</reference>
<dbReference type="Pfam" id="PF13524">
    <property type="entry name" value="Glyco_trans_1_2"/>
    <property type="match status" value="1"/>
</dbReference>
<dbReference type="OrthoDB" id="7019976at2"/>
<dbReference type="AlphaFoldDB" id="A0A1I1HK84"/>
<accession>A0A1I1HK84</accession>
<gene>
    <name evidence="2" type="ORF">SAMN02745724_01241</name>
</gene>
<protein>
    <submittedName>
        <fullName evidence="2">Glycosyl transferases group 1</fullName>
    </submittedName>
</protein>
<dbReference type="STRING" id="1123010.SAMN02745724_01241"/>
<sequence length="422" mass="48411">MNNNKIKKILILNNACGPITKLLMELSILGVEIEIFDATLDSNLEELKNTVESFAPDYILQQNLNVFVLTGKFGAQAAEWLASTNYKQVFWFLGRPDSGGSPYLLYTWLQLDYFKNALFLCGSKQYEEILQRYGAKTAYFPFAIDQSEFHVNSESVLKYDTFYWNSAAHNVILKYDPVENIEVISSTHYLAQGAAKNLFTTCINNIPALAEKANEHYQKFYKLISPYLIQFFTTPDLCAIKYEHRRAVFFNQISKVLSPEIYYIVLCNALQLDRIFDDYQNYDIYNKASFLFDGICEGGMWKQLGLMNKTTEITNLEAYRSSNITVSYSTSLTGLAPSLVPLEVFASGGFSISEHRPEIYSLLPIQDKVTYQNIEELKQLVKLYSENEALRNKVIEKAQTHILSHHTYKVRAKELIQILTNI</sequence>
<keyword evidence="3" id="KW-1185">Reference proteome</keyword>
<dbReference type="GO" id="GO:0016740">
    <property type="term" value="F:transferase activity"/>
    <property type="evidence" value="ECO:0007669"/>
    <property type="project" value="UniProtKB-KW"/>
</dbReference>
<keyword evidence="2" id="KW-0808">Transferase</keyword>
<dbReference type="Proteomes" id="UP000198862">
    <property type="component" value="Unassembled WGS sequence"/>
</dbReference>
<evidence type="ECO:0000313" key="2">
    <source>
        <dbReference type="EMBL" id="SFC24384.1"/>
    </source>
</evidence>
<organism evidence="2 3">
    <name type="scientific">Pseudoalteromonas denitrificans DSM 6059</name>
    <dbReference type="NCBI Taxonomy" id="1123010"/>
    <lineage>
        <taxon>Bacteria</taxon>
        <taxon>Pseudomonadati</taxon>
        <taxon>Pseudomonadota</taxon>
        <taxon>Gammaproteobacteria</taxon>
        <taxon>Alteromonadales</taxon>
        <taxon>Pseudoalteromonadaceae</taxon>
        <taxon>Pseudoalteromonas</taxon>
    </lineage>
</organism>
<name>A0A1I1HK84_9GAMM</name>
<proteinExistence type="predicted"/>
<dbReference type="InterPro" id="IPR055259">
    <property type="entry name" value="YkvP/CgeB_Glyco_trans-like"/>
</dbReference>
<dbReference type="EMBL" id="FOLO01000006">
    <property type="protein sequence ID" value="SFC24384.1"/>
    <property type="molecule type" value="Genomic_DNA"/>
</dbReference>